<accession>A0A382SKM9</accession>
<protein>
    <submittedName>
        <fullName evidence="1">Uncharacterized protein</fullName>
    </submittedName>
</protein>
<dbReference type="AlphaFoldDB" id="A0A382SKM9"/>
<feature type="non-terminal residue" evidence="1">
    <location>
        <position position="1"/>
    </location>
</feature>
<gene>
    <name evidence="1" type="ORF">METZ01_LOCUS363394</name>
</gene>
<sequence length="39" mass="4327">NPHHARAIHYMDATARSLDGNREAELPENMPIVRGASID</sequence>
<proteinExistence type="predicted"/>
<name>A0A382SKM9_9ZZZZ</name>
<evidence type="ECO:0000313" key="1">
    <source>
        <dbReference type="EMBL" id="SVD10540.1"/>
    </source>
</evidence>
<dbReference type="EMBL" id="UINC01129858">
    <property type="protein sequence ID" value="SVD10540.1"/>
    <property type="molecule type" value="Genomic_DNA"/>
</dbReference>
<organism evidence="1">
    <name type="scientific">marine metagenome</name>
    <dbReference type="NCBI Taxonomy" id="408172"/>
    <lineage>
        <taxon>unclassified sequences</taxon>
        <taxon>metagenomes</taxon>
        <taxon>ecological metagenomes</taxon>
    </lineage>
</organism>
<reference evidence="1" key="1">
    <citation type="submission" date="2018-05" db="EMBL/GenBank/DDBJ databases">
        <authorList>
            <person name="Lanie J.A."/>
            <person name="Ng W.-L."/>
            <person name="Kazmierczak K.M."/>
            <person name="Andrzejewski T.M."/>
            <person name="Davidsen T.M."/>
            <person name="Wayne K.J."/>
            <person name="Tettelin H."/>
            <person name="Glass J.I."/>
            <person name="Rusch D."/>
            <person name="Podicherti R."/>
            <person name="Tsui H.-C.T."/>
            <person name="Winkler M.E."/>
        </authorList>
    </citation>
    <scope>NUCLEOTIDE SEQUENCE</scope>
</reference>